<gene>
    <name evidence="2" type="ORF">LDX50_12140</name>
</gene>
<accession>A0A9X1HPK0</accession>
<comment type="caution">
    <text evidence="2">The sequence shown here is derived from an EMBL/GenBank/DDBJ whole genome shotgun (WGS) entry which is preliminary data.</text>
</comment>
<evidence type="ECO:0000313" key="3">
    <source>
        <dbReference type="Proteomes" id="UP001139409"/>
    </source>
</evidence>
<dbReference type="EMBL" id="JAIXNE010000002">
    <property type="protein sequence ID" value="MCA6075621.1"/>
    <property type="molecule type" value="Genomic_DNA"/>
</dbReference>
<dbReference type="InterPro" id="IPR022548">
    <property type="entry name" value="DUF2846"/>
</dbReference>
<reference evidence="2" key="1">
    <citation type="submission" date="2021-09" db="EMBL/GenBank/DDBJ databases">
        <title>Fulvivirga sp. isolated from coastal sediment.</title>
        <authorList>
            <person name="Yu H."/>
        </authorList>
    </citation>
    <scope>NUCLEOTIDE SEQUENCE</scope>
    <source>
        <strain evidence="2">1062</strain>
    </source>
</reference>
<evidence type="ECO:0000313" key="2">
    <source>
        <dbReference type="EMBL" id="MCA6075621.1"/>
    </source>
</evidence>
<dbReference type="AlphaFoldDB" id="A0A9X1HPK0"/>
<name>A0A9X1HPK0_9BACT</name>
<sequence>MKKIFLTTIILLFTGVFSVVFSQELLENKEGADFGLVYFLRGKGHVGSATAFSAFIDEDRVCNLSNRRFSAHAVQPGEHEFRVQFDGGKTKKKAEVIKIDIEAGKTYYIQMTIQTGVFVNDLTPVEITRNTALRLVEDDKIEVDKDCIEAAKAAWDAVKE</sequence>
<evidence type="ECO:0000259" key="1">
    <source>
        <dbReference type="Pfam" id="PF11008"/>
    </source>
</evidence>
<protein>
    <submittedName>
        <fullName evidence="2">DUF2846 domain-containing protein</fullName>
    </submittedName>
</protein>
<proteinExistence type="predicted"/>
<dbReference type="RefSeq" id="WP_225698718.1">
    <property type="nucleotide sequence ID" value="NZ_JAIXNE010000002.1"/>
</dbReference>
<organism evidence="2 3">
    <name type="scientific">Fulvivirga sedimenti</name>
    <dbReference type="NCBI Taxonomy" id="2879465"/>
    <lineage>
        <taxon>Bacteria</taxon>
        <taxon>Pseudomonadati</taxon>
        <taxon>Bacteroidota</taxon>
        <taxon>Cytophagia</taxon>
        <taxon>Cytophagales</taxon>
        <taxon>Fulvivirgaceae</taxon>
        <taxon>Fulvivirga</taxon>
    </lineage>
</organism>
<feature type="domain" description="DUF2846" evidence="1">
    <location>
        <begin position="33"/>
        <end position="119"/>
    </location>
</feature>
<dbReference type="Pfam" id="PF11008">
    <property type="entry name" value="DUF2846"/>
    <property type="match status" value="1"/>
</dbReference>
<dbReference type="Proteomes" id="UP001139409">
    <property type="component" value="Unassembled WGS sequence"/>
</dbReference>
<keyword evidence="3" id="KW-1185">Reference proteome</keyword>